<keyword evidence="3" id="KW-1185">Reference proteome</keyword>
<dbReference type="Proteomes" id="UP000318431">
    <property type="component" value="Unassembled WGS sequence"/>
</dbReference>
<feature type="region of interest" description="Disordered" evidence="1">
    <location>
        <begin position="512"/>
        <end position="540"/>
    </location>
</feature>
<dbReference type="NCBIfam" id="TIGR01646">
    <property type="entry name" value="vgr_GE"/>
    <property type="match status" value="1"/>
</dbReference>
<name>A0A562RAX0_9BURK</name>
<evidence type="ECO:0000256" key="1">
    <source>
        <dbReference type="SAM" id="MobiDB-lite"/>
    </source>
</evidence>
<sequence>MAQTVRTIVTSLAQFSSTTRLYALTSPADSAVSDLLVEAFCADDAVQDVGARDVIVLSTSAHVDLDALLGETASLEVTLADGTRTAFTGDITEAAMLGSEGGLARYRVRLTPWLWRLTQVRNSRVWQDLTVVDIVDAVFASYEPLARWRWSDEVQAFLAEVPARSYCCQYRESDFDFVLRLLTEEGLAWRYEETEEGRRVVLFADSTSPLAVPADASSAAGGGIRFHGARALESSDTIQALQAHRRVTATLTTLLSYDYKAKQAVTASVPSREQFGKLPALESYDMPGQYAFATAAHARHYATLQTQAREARSHQWRGRSTVRTLAAGTRVDVTQGPLAGAGDAPLSYTVLRVTSVGVNNLPAPVVQGLAELFGPIPELLQESLYDATVPPGDLALVIEQARGSGYANVFEAVPADVPWRPELPGSDGRNHPRPTAHGTQSAIVIGANGEDRPAPMNCTAMRWGASASASTGRTRAMPRAGCAWRSARPAAAWAASSCPASARRCWCSSSRTISTGRSSSARSTTARAKAASSLPRADSR</sequence>
<protein>
    <submittedName>
        <fullName evidence="2">Rhs element Vgr protein</fullName>
    </submittedName>
</protein>
<dbReference type="InterPro" id="IPR006533">
    <property type="entry name" value="T6SS_Vgr_RhsGE"/>
</dbReference>
<organism evidence="2 3">
    <name type="scientific">Pseudoduganella lurida</name>
    <dbReference type="NCBI Taxonomy" id="1036180"/>
    <lineage>
        <taxon>Bacteria</taxon>
        <taxon>Pseudomonadati</taxon>
        <taxon>Pseudomonadota</taxon>
        <taxon>Betaproteobacteria</taxon>
        <taxon>Burkholderiales</taxon>
        <taxon>Oxalobacteraceae</taxon>
        <taxon>Telluria group</taxon>
        <taxon>Pseudoduganella</taxon>
    </lineage>
</organism>
<gene>
    <name evidence="2" type="ORF">IP91_01999</name>
</gene>
<dbReference type="Pfam" id="PF05954">
    <property type="entry name" value="Phage_GPD"/>
    <property type="match status" value="1"/>
</dbReference>
<evidence type="ECO:0000313" key="3">
    <source>
        <dbReference type="Proteomes" id="UP000318431"/>
    </source>
</evidence>
<dbReference type="Gene3D" id="2.30.110.50">
    <property type="match status" value="1"/>
</dbReference>
<dbReference type="EMBL" id="VLLB01000003">
    <property type="protein sequence ID" value="TWI66188.1"/>
    <property type="molecule type" value="Genomic_DNA"/>
</dbReference>
<proteinExistence type="predicted"/>
<dbReference type="Gene3D" id="3.55.50.10">
    <property type="entry name" value="Baseplate protein-like domains"/>
    <property type="match status" value="1"/>
</dbReference>
<accession>A0A562RAX0</accession>
<dbReference type="Gene3D" id="4.10.220.110">
    <property type="match status" value="1"/>
</dbReference>
<dbReference type="AlphaFoldDB" id="A0A562RAX0"/>
<dbReference type="SUPFAM" id="SSF69279">
    <property type="entry name" value="Phage tail proteins"/>
    <property type="match status" value="2"/>
</dbReference>
<evidence type="ECO:0000313" key="2">
    <source>
        <dbReference type="EMBL" id="TWI66188.1"/>
    </source>
</evidence>
<feature type="compositionally biased region" description="Low complexity" evidence="1">
    <location>
        <begin position="512"/>
        <end position="533"/>
    </location>
</feature>
<reference evidence="2 3" key="1">
    <citation type="journal article" date="2015" name="Stand. Genomic Sci.">
        <title>Genomic Encyclopedia of Bacterial and Archaeal Type Strains, Phase III: the genomes of soil and plant-associated and newly described type strains.</title>
        <authorList>
            <person name="Whitman W.B."/>
            <person name="Woyke T."/>
            <person name="Klenk H.P."/>
            <person name="Zhou Y."/>
            <person name="Lilburn T.G."/>
            <person name="Beck B.J."/>
            <person name="De Vos P."/>
            <person name="Vandamme P."/>
            <person name="Eisen J.A."/>
            <person name="Garrity G."/>
            <person name="Hugenholtz P."/>
            <person name="Kyrpides N.C."/>
        </authorList>
    </citation>
    <scope>NUCLEOTIDE SEQUENCE [LARGE SCALE GENOMIC DNA]</scope>
    <source>
        <strain evidence="2 3">CGMCC 1.10822</strain>
    </source>
</reference>
<comment type="caution">
    <text evidence="2">The sequence shown here is derived from an EMBL/GenBank/DDBJ whole genome shotgun (WGS) entry which is preliminary data.</text>
</comment>